<dbReference type="Proteomes" id="UP000747542">
    <property type="component" value="Unassembled WGS sequence"/>
</dbReference>
<dbReference type="EMBL" id="JAHLQT010038275">
    <property type="protein sequence ID" value="KAG7156982.1"/>
    <property type="molecule type" value="Genomic_DNA"/>
</dbReference>
<accession>A0A8J5MMV7</accession>
<organism evidence="1 2">
    <name type="scientific">Homarus americanus</name>
    <name type="common">American lobster</name>
    <dbReference type="NCBI Taxonomy" id="6706"/>
    <lineage>
        <taxon>Eukaryota</taxon>
        <taxon>Metazoa</taxon>
        <taxon>Ecdysozoa</taxon>
        <taxon>Arthropoda</taxon>
        <taxon>Crustacea</taxon>
        <taxon>Multicrustacea</taxon>
        <taxon>Malacostraca</taxon>
        <taxon>Eumalacostraca</taxon>
        <taxon>Eucarida</taxon>
        <taxon>Decapoda</taxon>
        <taxon>Pleocyemata</taxon>
        <taxon>Astacidea</taxon>
        <taxon>Nephropoidea</taxon>
        <taxon>Nephropidae</taxon>
        <taxon>Homarus</taxon>
    </lineage>
</organism>
<proteinExistence type="predicted"/>
<keyword evidence="2" id="KW-1185">Reference proteome</keyword>
<evidence type="ECO:0000313" key="2">
    <source>
        <dbReference type="Proteomes" id="UP000747542"/>
    </source>
</evidence>
<sequence>MLPPGSTFDNVFPWLSYECDDSDHFSKAKMKIVSYPHVLQLLPCFPVIAAGHVMACGGERHLALRVIASAWGPTPAYKATPVMLLPLTAFLLRHL</sequence>
<dbReference type="AlphaFoldDB" id="A0A8J5MMV7"/>
<name>A0A8J5MMV7_HOMAM</name>
<reference evidence="1" key="1">
    <citation type="journal article" date="2021" name="Sci. Adv.">
        <title>The American lobster genome reveals insights on longevity, neural, and immune adaptations.</title>
        <authorList>
            <person name="Polinski J.M."/>
            <person name="Zimin A.V."/>
            <person name="Clark K.F."/>
            <person name="Kohn A.B."/>
            <person name="Sadowski N."/>
            <person name="Timp W."/>
            <person name="Ptitsyn A."/>
            <person name="Khanna P."/>
            <person name="Romanova D.Y."/>
            <person name="Williams P."/>
            <person name="Greenwood S.J."/>
            <person name="Moroz L.L."/>
            <person name="Walt D.R."/>
            <person name="Bodnar A.G."/>
        </authorList>
    </citation>
    <scope>NUCLEOTIDE SEQUENCE</scope>
    <source>
        <strain evidence="1">GMGI-L3</strain>
    </source>
</reference>
<gene>
    <name evidence="1" type="ORF">Hamer_G015919</name>
</gene>
<evidence type="ECO:0000313" key="1">
    <source>
        <dbReference type="EMBL" id="KAG7156982.1"/>
    </source>
</evidence>
<protein>
    <submittedName>
        <fullName evidence="1">Uncharacterized protein</fullName>
    </submittedName>
</protein>
<comment type="caution">
    <text evidence="1">The sequence shown here is derived from an EMBL/GenBank/DDBJ whole genome shotgun (WGS) entry which is preliminary data.</text>
</comment>